<protein>
    <submittedName>
        <fullName evidence="1">Uncharacterized protein</fullName>
    </submittedName>
</protein>
<dbReference type="STRING" id="97481.SAMN05444853_13710"/>
<dbReference type="AlphaFoldDB" id="A0A1H8A4X8"/>
<dbReference type="RefSeq" id="WP_090923401.1">
    <property type="nucleotide sequence ID" value="NZ_CP016180.1"/>
</dbReference>
<dbReference type="Proteomes" id="UP000198883">
    <property type="component" value="Unassembled WGS sequence"/>
</dbReference>
<dbReference type="OrthoDB" id="3036032at2"/>
<dbReference type="InterPro" id="IPR049156">
    <property type="entry name" value="Phage_chap_TAC_15-like"/>
</dbReference>
<sequence>MAKIKEVKIGEKSFYIQRMNAFDALKTFGDLQKEILPALSGVMTTDSQVDIKSAITALSTALDGASLEHWSSRLLCNGLVTFDDANDDNVVLKKANFDEAFEDFTGILELIVEVAIENFKDPLVRLLNRSGWDGLSKGSLSELIDKNS</sequence>
<gene>
    <name evidence="1" type="ORF">SAMN05444853_13710</name>
</gene>
<evidence type="ECO:0000313" key="2">
    <source>
        <dbReference type="Proteomes" id="UP000198883"/>
    </source>
</evidence>
<dbReference type="EMBL" id="FOBN01000037">
    <property type="protein sequence ID" value="SEM65613.1"/>
    <property type="molecule type" value="Genomic_DNA"/>
</dbReference>
<evidence type="ECO:0000313" key="1">
    <source>
        <dbReference type="EMBL" id="SEM65613.1"/>
    </source>
</evidence>
<name>A0A1H8A4X8_9PAST</name>
<dbReference type="Pfam" id="PF21822">
    <property type="entry name" value="Phage_TAC_15"/>
    <property type="match status" value="1"/>
</dbReference>
<dbReference type="GeneID" id="83545295"/>
<proteinExistence type="predicted"/>
<accession>A0A1H8A4X8</accession>
<reference evidence="2" key="1">
    <citation type="submission" date="2016-10" db="EMBL/GenBank/DDBJ databases">
        <authorList>
            <person name="Varghese N."/>
            <person name="Submissions S."/>
        </authorList>
    </citation>
    <scope>NUCLEOTIDE SEQUENCE [LARGE SCALE GENOMIC DNA]</scope>
    <source>
        <strain evidence="2">DSM 24204</strain>
    </source>
</reference>
<organism evidence="1 2">
    <name type="scientific">Phocoenobacter skyensis</name>
    <dbReference type="NCBI Taxonomy" id="97481"/>
    <lineage>
        <taxon>Bacteria</taxon>
        <taxon>Pseudomonadati</taxon>
        <taxon>Pseudomonadota</taxon>
        <taxon>Gammaproteobacteria</taxon>
        <taxon>Pasteurellales</taxon>
        <taxon>Pasteurellaceae</taxon>
        <taxon>Phocoenobacter</taxon>
    </lineage>
</organism>